<dbReference type="SUPFAM" id="SSF53254">
    <property type="entry name" value="Phosphoglycerate mutase-like"/>
    <property type="match status" value="1"/>
</dbReference>
<evidence type="ECO:0000313" key="2">
    <source>
        <dbReference type="EMBL" id="TNJ37722.1"/>
    </source>
</evidence>
<evidence type="ECO:0000313" key="3">
    <source>
        <dbReference type="Proteomes" id="UP000309544"/>
    </source>
</evidence>
<dbReference type="PANTHER" id="PTHR47623">
    <property type="entry name" value="OS09G0287300 PROTEIN"/>
    <property type="match status" value="1"/>
</dbReference>
<evidence type="ECO:0000256" key="1">
    <source>
        <dbReference type="PIRSR" id="PIRSR613078-2"/>
    </source>
</evidence>
<sequence>MKTLVLVRHAKSSWESAAQDDFDRPLNQRGQHDAPIMARRVMEKGVRPDLLVSSPAMRAITTAEIFVDTMGLPQELLRENREIYEAGLNELVRIVRELPEGAETVLLFGHNPGITLLNKFLCGEHIDNVVTCGAICMELEAGSWKEVGTGAGKLLWYEYPKKPA</sequence>
<keyword evidence="3" id="KW-1185">Reference proteome</keyword>
<comment type="caution">
    <text evidence="2">The sequence shown here is derived from an EMBL/GenBank/DDBJ whole genome shotgun (WGS) entry which is preliminary data.</text>
</comment>
<feature type="binding site" evidence="1">
    <location>
        <position position="58"/>
    </location>
    <ligand>
        <name>substrate</name>
    </ligand>
</feature>
<dbReference type="Gene3D" id="3.40.50.1240">
    <property type="entry name" value="Phosphoglycerate mutase-like"/>
    <property type="match status" value="1"/>
</dbReference>
<dbReference type="PANTHER" id="PTHR47623:SF1">
    <property type="entry name" value="OS09G0287300 PROTEIN"/>
    <property type="match status" value="1"/>
</dbReference>
<dbReference type="InterPro" id="IPR029033">
    <property type="entry name" value="His_PPase_superfam"/>
</dbReference>
<gene>
    <name evidence="2" type="ORF">FGF68_00650</name>
</gene>
<dbReference type="Proteomes" id="UP000309544">
    <property type="component" value="Unassembled WGS sequence"/>
</dbReference>
<dbReference type="CDD" id="cd07067">
    <property type="entry name" value="HP_PGM_like"/>
    <property type="match status" value="1"/>
</dbReference>
<dbReference type="RefSeq" id="WP_139626024.1">
    <property type="nucleotide sequence ID" value="NZ_VDCI01000001.1"/>
</dbReference>
<dbReference type="EMBL" id="VDCI01000001">
    <property type="protein sequence ID" value="TNJ37722.1"/>
    <property type="molecule type" value="Genomic_DNA"/>
</dbReference>
<dbReference type="InterPro" id="IPR013078">
    <property type="entry name" value="His_Pase_superF_clade-1"/>
</dbReference>
<accession>A0A5C4S3J7</accession>
<reference evidence="2 3" key="1">
    <citation type="submission" date="2019-05" db="EMBL/GenBank/DDBJ databases">
        <title>Draft Whole-Genome sequence of the green sulfur bacterium Prosthecochloris vibrioformis DSM 260.</title>
        <authorList>
            <person name="Meyer T.E."/>
            <person name="Kyndt J.A."/>
        </authorList>
    </citation>
    <scope>NUCLEOTIDE SEQUENCE [LARGE SCALE GENOMIC DNA]</scope>
    <source>
        <strain evidence="2 3">DSM 260</strain>
    </source>
</reference>
<dbReference type="AlphaFoldDB" id="A0A5C4S3J7"/>
<name>A0A5C4S3J7_PROVB</name>
<protein>
    <submittedName>
        <fullName evidence="2">Histidine phosphatase family protein</fullName>
    </submittedName>
</protein>
<organism evidence="2 3">
    <name type="scientific">Prosthecochloris vibrioformis</name>
    <name type="common">Chlorobium vibrioforme</name>
    <dbReference type="NCBI Taxonomy" id="1098"/>
    <lineage>
        <taxon>Bacteria</taxon>
        <taxon>Pseudomonadati</taxon>
        <taxon>Chlorobiota</taxon>
        <taxon>Chlorobiia</taxon>
        <taxon>Chlorobiales</taxon>
        <taxon>Chlorobiaceae</taxon>
        <taxon>Prosthecochloris</taxon>
    </lineage>
</organism>
<dbReference type="Pfam" id="PF00300">
    <property type="entry name" value="His_Phos_1"/>
    <property type="match status" value="1"/>
</dbReference>
<dbReference type="SMART" id="SM00855">
    <property type="entry name" value="PGAM"/>
    <property type="match status" value="1"/>
</dbReference>
<proteinExistence type="predicted"/>